<dbReference type="Gene3D" id="2.130.10.10">
    <property type="entry name" value="YVTN repeat-like/Quinoprotein amine dehydrogenase"/>
    <property type="match status" value="3"/>
</dbReference>
<dbReference type="InterPro" id="IPR035986">
    <property type="entry name" value="PKD_dom_sf"/>
</dbReference>
<dbReference type="PROSITE" id="PS50093">
    <property type="entry name" value="PKD"/>
    <property type="match status" value="1"/>
</dbReference>
<dbReference type="Gene3D" id="2.60.40.10">
    <property type="entry name" value="Immunoglobulins"/>
    <property type="match status" value="1"/>
</dbReference>
<dbReference type="EMBL" id="DRLD01000357">
    <property type="protein sequence ID" value="HED11543.1"/>
    <property type="molecule type" value="Genomic_DNA"/>
</dbReference>
<protein>
    <submittedName>
        <fullName evidence="2">PKD domain-containing protein</fullName>
    </submittedName>
</protein>
<dbReference type="PANTHER" id="PTHR43739:SF5">
    <property type="entry name" value="EXO-ALPHA-SIALIDASE"/>
    <property type="match status" value="1"/>
</dbReference>
<dbReference type="CDD" id="cd15482">
    <property type="entry name" value="Sialidase_non-viral"/>
    <property type="match status" value="1"/>
</dbReference>
<dbReference type="SUPFAM" id="SSF49299">
    <property type="entry name" value="PKD domain"/>
    <property type="match status" value="1"/>
</dbReference>
<dbReference type="InterPro" id="IPR015943">
    <property type="entry name" value="WD40/YVTN_repeat-like_dom_sf"/>
</dbReference>
<dbReference type="InterPro" id="IPR022409">
    <property type="entry name" value="PKD/Chitinase_dom"/>
</dbReference>
<dbReference type="AlphaFoldDB" id="A0A7V1LP37"/>
<feature type="non-terminal residue" evidence="2">
    <location>
        <position position="880"/>
    </location>
</feature>
<evidence type="ECO:0000259" key="1">
    <source>
        <dbReference type="PROSITE" id="PS50093"/>
    </source>
</evidence>
<sequence length="880" mass="95482">MRSLWVRVSGTLFVVLALSFSAYYFFSGDGTRIITPVGKNSGNDKQKMLRDLFDQEFEMTKDPALGYVPSERLQQARKVLEERRQVRSFKKSAIAAANWTERGPDNIGGRTRALMWDPNTTNKVWAGGVTGGLWYNSDITNSSSTWTAVDDFWQDIAVTSIAYDPNNTQIFYVGTGEGYYTGSSRGQGIWKTTDGGTTWTQLQSTNAFDYVLDIEVRNEAGTSVVYAAVDGRYYRGGWGNYINQGLQRSTDGGLTWTQVLPHHQKVDGSGNTHPFTPADIELAADNRIWIGTMNNPWGNGGGSILWSDDGITWSVDSTSYGTISGVGRVELACAPSDANVVYGLIEANQVLERLIYTNNKGATWTDKNEPNDADFGIPSTDMTRGQAWYDLIIQVDPNDPNVAITGGIDLFRTTDAATNWTQISIWAYGAFFGIPEVHADQHQVMYKPGSSSEVVFGNDGGVYYTSSGNTNSPSFVNMNNGYNVTQFYAAAIHPDAGSNYFLAGAQDNGTQKFTTGGMNTTSQATGGDGAYTHIDQDEPLFQYTSYVYNSFYVSTDGGGSFTNVEPAVTDSGAYFINPSDFDDTQNLFYSSNGKGHFLRWEDPHTTTGTFTNVAMPVLAGDEVTAITASPFTANRVFFGSNNGKVIRADNAHTNSPTATVLNSGAGMPASWVNCIAIDPASENHMLAIYSNFGVSSVWETTDGGTTWTDCEGDLPDMPVRWALINPDNSKQVLLATEMGIWSTDYINGADTRWVPANTGQANVRTDMLKMRSSDNLIIAATYGRGLYSSDVFATAAAGFSVDTDVAYIGQTVKFFDGSVKATSWSWDFGDGSTSTQQSPTHSYSTAGTYTVSLTINGGASTDTQTNLIHVLPNLGTPFTP</sequence>
<dbReference type="SMART" id="SM00089">
    <property type="entry name" value="PKD"/>
    <property type="match status" value="1"/>
</dbReference>
<dbReference type="InterPro" id="IPR000601">
    <property type="entry name" value="PKD_dom"/>
</dbReference>
<organism evidence="2">
    <name type="scientific">Caldithrix abyssi</name>
    <dbReference type="NCBI Taxonomy" id="187145"/>
    <lineage>
        <taxon>Bacteria</taxon>
        <taxon>Pseudomonadati</taxon>
        <taxon>Calditrichota</taxon>
        <taxon>Calditrichia</taxon>
        <taxon>Calditrichales</taxon>
        <taxon>Calditrichaceae</taxon>
        <taxon>Caldithrix</taxon>
    </lineage>
</organism>
<dbReference type="Proteomes" id="UP000886005">
    <property type="component" value="Unassembled WGS sequence"/>
</dbReference>
<accession>A0A7V1LP37</accession>
<dbReference type="InterPro" id="IPR013783">
    <property type="entry name" value="Ig-like_fold"/>
</dbReference>
<dbReference type="CDD" id="cd00146">
    <property type="entry name" value="PKD"/>
    <property type="match status" value="1"/>
</dbReference>
<proteinExistence type="predicted"/>
<name>A0A7V1LP37_CALAY</name>
<gene>
    <name evidence="2" type="ORF">ENJ10_12700</name>
</gene>
<dbReference type="PANTHER" id="PTHR43739">
    <property type="entry name" value="XYLOGLUCANASE (EUROFUNG)"/>
    <property type="match status" value="1"/>
</dbReference>
<evidence type="ECO:0000313" key="2">
    <source>
        <dbReference type="EMBL" id="HED11543.1"/>
    </source>
</evidence>
<reference evidence="2" key="1">
    <citation type="journal article" date="2020" name="mSystems">
        <title>Genome- and Community-Level Interaction Insights into Carbon Utilization and Element Cycling Functions of Hydrothermarchaeota in Hydrothermal Sediment.</title>
        <authorList>
            <person name="Zhou Z."/>
            <person name="Liu Y."/>
            <person name="Xu W."/>
            <person name="Pan J."/>
            <person name="Luo Z.H."/>
            <person name="Li M."/>
        </authorList>
    </citation>
    <scope>NUCLEOTIDE SEQUENCE [LARGE SCALE GENOMIC DNA]</scope>
    <source>
        <strain evidence="2">HyVt-456</strain>
    </source>
</reference>
<dbReference type="SUPFAM" id="SSF110296">
    <property type="entry name" value="Oligoxyloglucan reducing end-specific cellobiohydrolase"/>
    <property type="match status" value="2"/>
</dbReference>
<dbReference type="Pfam" id="PF18911">
    <property type="entry name" value="PKD_4"/>
    <property type="match status" value="1"/>
</dbReference>
<dbReference type="GO" id="GO:0010411">
    <property type="term" value="P:xyloglucan metabolic process"/>
    <property type="evidence" value="ECO:0007669"/>
    <property type="project" value="TreeGrafter"/>
</dbReference>
<comment type="caution">
    <text evidence="2">The sequence shown here is derived from an EMBL/GenBank/DDBJ whole genome shotgun (WGS) entry which is preliminary data.</text>
</comment>
<feature type="domain" description="PKD" evidence="1">
    <location>
        <begin position="822"/>
        <end position="870"/>
    </location>
</feature>
<dbReference type="Gene3D" id="2.120.10.10">
    <property type="match status" value="1"/>
</dbReference>
<dbReference type="InterPro" id="IPR052025">
    <property type="entry name" value="Xyloglucanase_GH74"/>
</dbReference>